<dbReference type="AlphaFoldDB" id="A0A7G9W6N4"/>
<proteinExistence type="predicted"/>
<evidence type="ECO:0000313" key="2">
    <source>
        <dbReference type="Proteomes" id="UP000516160"/>
    </source>
</evidence>
<evidence type="ECO:0000313" key="1">
    <source>
        <dbReference type="EMBL" id="QNO14346.1"/>
    </source>
</evidence>
<dbReference type="Proteomes" id="UP000516160">
    <property type="component" value="Chromosome"/>
</dbReference>
<accession>A0A7G9W6N4</accession>
<reference evidence="1 2" key="1">
    <citation type="submission" date="2020-07" db="EMBL/GenBank/DDBJ databases">
        <title>Alkalicella. sp. LB2 genome.</title>
        <authorList>
            <person name="Postec A."/>
            <person name="Quemeneur M."/>
        </authorList>
    </citation>
    <scope>NUCLEOTIDE SEQUENCE [LARGE SCALE GENOMIC DNA]</scope>
    <source>
        <strain evidence="1 2">LB2</strain>
    </source>
</reference>
<sequence length="75" mass="8717">MAAISNNNEFFSQRQVESIEELWKIILRIRKFSAPMSLVYGILKPDEYLGFVFSEKFDISDINESELNKLTLEIG</sequence>
<organism evidence="1 2">
    <name type="scientific">Alkalicella caledoniensis</name>
    <dbReference type="NCBI Taxonomy" id="2731377"/>
    <lineage>
        <taxon>Bacteria</taxon>
        <taxon>Bacillati</taxon>
        <taxon>Bacillota</taxon>
        <taxon>Clostridia</taxon>
        <taxon>Eubacteriales</taxon>
        <taxon>Proteinivoracaceae</taxon>
        <taxon>Alkalicella</taxon>
    </lineage>
</organism>
<gene>
    <name evidence="1" type="ORF">HYG86_05940</name>
</gene>
<dbReference type="RefSeq" id="WP_213168001.1">
    <property type="nucleotide sequence ID" value="NZ_CP058559.1"/>
</dbReference>
<dbReference type="EMBL" id="CP058559">
    <property type="protein sequence ID" value="QNO14346.1"/>
    <property type="molecule type" value="Genomic_DNA"/>
</dbReference>
<keyword evidence="2" id="KW-1185">Reference proteome</keyword>
<name>A0A7G9W6N4_ALKCA</name>
<protein>
    <submittedName>
        <fullName evidence="1">Uncharacterized protein</fullName>
    </submittedName>
</protein>
<dbReference type="KEGG" id="acae:HYG86_05940"/>